<dbReference type="GO" id="GO:0016020">
    <property type="term" value="C:membrane"/>
    <property type="evidence" value="ECO:0007669"/>
    <property type="project" value="UniProtKB-SubCell"/>
</dbReference>
<evidence type="ECO:0000256" key="3">
    <source>
        <dbReference type="ARBA" id="ARBA00022989"/>
    </source>
</evidence>
<evidence type="ECO:0000313" key="7">
    <source>
        <dbReference type="Proteomes" id="UP000664267"/>
    </source>
</evidence>
<evidence type="ECO:0000256" key="5">
    <source>
        <dbReference type="SAM" id="Phobius"/>
    </source>
</evidence>
<keyword evidence="3 5" id="KW-1133">Transmembrane helix</keyword>
<evidence type="ECO:0000256" key="4">
    <source>
        <dbReference type="ARBA" id="ARBA00023136"/>
    </source>
</evidence>
<dbReference type="InterPro" id="IPR002657">
    <property type="entry name" value="BilAc:Na_symport/Acr3"/>
</dbReference>
<evidence type="ECO:0000313" key="6">
    <source>
        <dbReference type="EMBL" id="MBO2025397.1"/>
    </source>
</evidence>
<comment type="caution">
    <text evidence="6">The sequence shown here is derived from an EMBL/GenBank/DDBJ whole genome shotgun (WGS) entry which is preliminary data.</text>
</comment>
<dbReference type="PANTHER" id="PTHR10361:SF28">
    <property type="entry name" value="P3 PROTEIN-RELATED"/>
    <property type="match status" value="1"/>
</dbReference>
<reference evidence="6" key="1">
    <citation type="submission" date="2021-03" db="EMBL/GenBank/DDBJ databases">
        <title>Molecular epidemiology and mechanisms of colistin and carbapenem resistance in Enterobacteriaceae from clinical isolates, the environment and porcine samples in Pretoria, South Africa.</title>
        <authorList>
            <person name="Bogoshi D."/>
            <person name="Mbelle N.M."/>
            <person name="Naidoo V."/>
            <person name="Osei Sekyere J."/>
        </authorList>
    </citation>
    <scope>NUCLEOTIDE SEQUENCE</scope>
    <source>
        <strain evidence="6">C029</strain>
    </source>
</reference>
<feature type="transmembrane region" description="Helical" evidence="5">
    <location>
        <begin position="217"/>
        <end position="237"/>
    </location>
</feature>
<dbReference type="InterPro" id="IPR038770">
    <property type="entry name" value="Na+/solute_symporter_sf"/>
</dbReference>
<dbReference type="AlphaFoldDB" id="A0A939NL31"/>
<proteinExistence type="predicted"/>
<keyword evidence="2 5" id="KW-0812">Transmembrane</keyword>
<evidence type="ECO:0000256" key="1">
    <source>
        <dbReference type="ARBA" id="ARBA00004141"/>
    </source>
</evidence>
<gene>
    <name evidence="6" type="ORF">J4733_03635</name>
</gene>
<dbReference type="InterPro" id="IPR004710">
    <property type="entry name" value="Bilac:Na_transpt"/>
</dbReference>
<sequence>MLATLTRLFPLWALLLSVLAYYTPTTFTPIGPWVTTLLMLIMFGMGVHLKLEDFKRVLSRPAPVAAGIFLHYLVMPLAAAAGAAVSYAAGAFRRDGAGRRVASGTASNVMIFLAKGDVALSVTISSVSTLVGVVATPLLTRLYVDAHIQVDVMGMLLSILQIVVIPIALGLIVHHLLPKVVKAVEPFLPAFSMVCILAIISAVVAGSAAHIASVGTVVIIAVILHNTIGLLGGYWGGRLFGFDESTCRTLAIEVGMQNSGTAAALGKFTSARWRRRARCSPSGITCPVRCWPGTGQESPSPKSRQALSLIRRAQARACACFSCHTGYQ</sequence>
<feature type="transmembrane region" description="Helical" evidence="5">
    <location>
        <begin position="152"/>
        <end position="174"/>
    </location>
</feature>
<dbReference type="PANTHER" id="PTHR10361">
    <property type="entry name" value="SODIUM-BILE ACID COTRANSPORTER"/>
    <property type="match status" value="1"/>
</dbReference>
<comment type="subcellular location">
    <subcellularLocation>
        <location evidence="1">Membrane</location>
        <topology evidence="1">Multi-pass membrane protein</topology>
    </subcellularLocation>
</comment>
<feature type="transmembrane region" description="Helical" evidence="5">
    <location>
        <begin position="30"/>
        <end position="49"/>
    </location>
</feature>
<organism evidence="6 7">
    <name type="scientific">Klebsiella pneumoniae</name>
    <dbReference type="NCBI Taxonomy" id="573"/>
    <lineage>
        <taxon>Bacteria</taxon>
        <taxon>Pseudomonadati</taxon>
        <taxon>Pseudomonadota</taxon>
        <taxon>Gammaproteobacteria</taxon>
        <taxon>Enterobacterales</taxon>
        <taxon>Enterobacteriaceae</taxon>
        <taxon>Klebsiella/Raoultella group</taxon>
        <taxon>Klebsiella</taxon>
        <taxon>Klebsiella pneumoniae complex</taxon>
    </lineage>
</organism>
<feature type="transmembrane region" description="Helical" evidence="5">
    <location>
        <begin position="69"/>
        <end position="89"/>
    </location>
</feature>
<keyword evidence="4 5" id="KW-0472">Membrane</keyword>
<accession>A0A939NL31</accession>
<name>A0A939NL31_KLEPN</name>
<dbReference type="EMBL" id="JAGETN010000004">
    <property type="protein sequence ID" value="MBO2025397.1"/>
    <property type="molecule type" value="Genomic_DNA"/>
</dbReference>
<dbReference type="Pfam" id="PF01758">
    <property type="entry name" value="SBF"/>
    <property type="match status" value="2"/>
</dbReference>
<dbReference type="Proteomes" id="UP000664267">
    <property type="component" value="Unassembled WGS sequence"/>
</dbReference>
<feature type="transmembrane region" description="Helical" evidence="5">
    <location>
        <begin position="118"/>
        <end position="140"/>
    </location>
</feature>
<feature type="transmembrane region" description="Helical" evidence="5">
    <location>
        <begin position="186"/>
        <end position="205"/>
    </location>
</feature>
<evidence type="ECO:0000256" key="2">
    <source>
        <dbReference type="ARBA" id="ARBA00022692"/>
    </source>
</evidence>
<dbReference type="Gene3D" id="1.20.1530.20">
    <property type="match status" value="1"/>
</dbReference>
<protein>
    <submittedName>
        <fullName evidence="6">Bile acid:sodium symporter family protein</fullName>
    </submittedName>
</protein>